<keyword evidence="1" id="KW-0812">Transmembrane</keyword>
<accession>A0AAN6TBB6</accession>
<feature type="transmembrane region" description="Helical" evidence="1">
    <location>
        <begin position="73"/>
        <end position="94"/>
    </location>
</feature>
<dbReference type="EMBL" id="MU853347">
    <property type="protein sequence ID" value="KAK4111206.1"/>
    <property type="molecule type" value="Genomic_DNA"/>
</dbReference>
<reference evidence="2" key="1">
    <citation type="journal article" date="2023" name="Mol. Phylogenet. Evol.">
        <title>Genome-scale phylogeny and comparative genomics of the fungal order Sordariales.</title>
        <authorList>
            <person name="Hensen N."/>
            <person name="Bonometti L."/>
            <person name="Westerberg I."/>
            <person name="Brannstrom I.O."/>
            <person name="Guillou S."/>
            <person name="Cros-Aarteil S."/>
            <person name="Calhoun S."/>
            <person name="Haridas S."/>
            <person name="Kuo A."/>
            <person name="Mondo S."/>
            <person name="Pangilinan J."/>
            <person name="Riley R."/>
            <person name="LaButti K."/>
            <person name="Andreopoulos B."/>
            <person name="Lipzen A."/>
            <person name="Chen C."/>
            <person name="Yan M."/>
            <person name="Daum C."/>
            <person name="Ng V."/>
            <person name="Clum A."/>
            <person name="Steindorff A."/>
            <person name="Ohm R.A."/>
            <person name="Martin F."/>
            <person name="Silar P."/>
            <person name="Natvig D.O."/>
            <person name="Lalanne C."/>
            <person name="Gautier V."/>
            <person name="Ament-Velasquez S.L."/>
            <person name="Kruys A."/>
            <person name="Hutchinson M.I."/>
            <person name="Powell A.J."/>
            <person name="Barry K."/>
            <person name="Miller A.N."/>
            <person name="Grigoriev I.V."/>
            <person name="Debuchy R."/>
            <person name="Gladieux P."/>
            <person name="Hiltunen Thoren M."/>
            <person name="Johannesson H."/>
        </authorList>
    </citation>
    <scope>NUCLEOTIDE SEQUENCE</scope>
    <source>
        <strain evidence="2">CBS 508.74</strain>
    </source>
</reference>
<comment type="caution">
    <text evidence="2">The sequence shown here is derived from an EMBL/GenBank/DDBJ whole genome shotgun (WGS) entry which is preliminary data.</text>
</comment>
<proteinExistence type="predicted"/>
<evidence type="ECO:0000313" key="3">
    <source>
        <dbReference type="Proteomes" id="UP001302812"/>
    </source>
</evidence>
<keyword evidence="1" id="KW-0472">Membrane</keyword>
<sequence length="240" mass="26007">MALSRSLLVPISIMTLLATMDGVISLALVSSMVSFLHGAGGGPFMVAYPDGLNFLLAGEPANLVTDQGHTTNAAGGTAVVLVGFGGLVALLLERRSRKKYAKSSRFFYLWALIVVLSALLTLSALIYTFIETGRTRGSIDLAIAAQNPAPAKYPNGRWTPENWYDAVLRLPLVGPGDRNVIVRDLRLMRGWRWNLIPLFILGFILAALVLLELWRARKDRKANNTSPSMLATEGIAAEGK</sequence>
<feature type="transmembrane region" description="Helical" evidence="1">
    <location>
        <begin position="195"/>
        <end position="214"/>
    </location>
</feature>
<organism evidence="2 3">
    <name type="scientific">Canariomyces notabilis</name>
    <dbReference type="NCBI Taxonomy" id="2074819"/>
    <lineage>
        <taxon>Eukaryota</taxon>
        <taxon>Fungi</taxon>
        <taxon>Dikarya</taxon>
        <taxon>Ascomycota</taxon>
        <taxon>Pezizomycotina</taxon>
        <taxon>Sordariomycetes</taxon>
        <taxon>Sordariomycetidae</taxon>
        <taxon>Sordariales</taxon>
        <taxon>Chaetomiaceae</taxon>
        <taxon>Canariomyces</taxon>
    </lineage>
</organism>
<feature type="transmembrane region" description="Helical" evidence="1">
    <location>
        <begin position="7"/>
        <end position="29"/>
    </location>
</feature>
<reference evidence="2" key="2">
    <citation type="submission" date="2023-05" db="EMBL/GenBank/DDBJ databases">
        <authorList>
            <consortium name="Lawrence Berkeley National Laboratory"/>
            <person name="Steindorff A."/>
            <person name="Hensen N."/>
            <person name="Bonometti L."/>
            <person name="Westerberg I."/>
            <person name="Brannstrom I.O."/>
            <person name="Guillou S."/>
            <person name="Cros-Aarteil S."/>
            <person name="Calhoun S."/>
            <person name="Haridas S."/>
            <person name="Kuo A."/>
            <person name="Mondo S."/>
            <person name="Pangilinan J."/>
            <person name="Riley R."/>
            <person name="Labutti K."/>
            <person name="Andreopoulos B."/>
            <person name="Lipzen A."/>
            <person name="Chen C."/>
            <person name="Yanf M."/>
            <person name="Daum C."/>
            <person name="Ng V."/>
            <person name="Clum A."/>
            <person name="Ohm R."/>
            <person name="Martin F."/>
            <person name="Silar P."/>
            <person name="Natvig D."/>
            <person name="Lalanne C."/>
            <person name="Gautier V."/>
            <person name="Ament-Velasquez S.L."/>
            <person name="Kruys A."/>
            <person name="Hutchinson M.I."/>
            <person name="Powell A.J."/>
            <person name="Barry K."/>
            <person name="Miller A.N."/>
            <person name="Grigoriev I.V."/>
            <person name="Debuchy R."/>
            <person name="Gladieux P."/>
            <person name="Thoren M.H."/>
            <person name="Johannesson H."/>
        </authorList>
    </citation>
    <scope>NUCLEOTIDE SEQUENCE</scope>
    <source>
        <strain evidence="2">CBS 508.74</strain>
    </source>
</reference>
<name>A0AAN6TBB6_9PEZI</name>
<protein>
    <submittedName>
        <fullName evidence="2">Uncharacterized protein</fullName>
    </submittedName>
</protein>
<keyword evidence="1" id="KW-1133">Transmembrane helix</keyword>
<dbReference type="RefSeq" id="XP_064668776.1">
    <property type="nucleotide sequence ID" value="XM_064816910.1"/>
</dbReference>
<dbReference type="Proteomes" id="UP001302812">
    <property type="component" value="Unassembled WGS sequence"/>
</dbReference>
<evidence type="ECO:0000256" key="1">
    <source>
        <dbReference type="SAM" id="Phobius"/>
    </source>
</evidence>
<keyword evidence="3" id="KW-1185">Reference proteome</keyword>
<gene>
    <name evidence="2" type="ORF">N656DRAFT_790687</name>
</gene>
<dbReference type="GeneID" id="89941035"/>
<dbReference type="AlphaFoldDB" id="A0AAN6TBB6"/>
<evidence type="ECO:0000313" key="2">
    <source>
        <dbReference type="EMBL" id="KAK4111206.1"/>
    </source>
</evidence>
<feature type="transmembrane region" description="Helical" evidence="1">
    <location>
        <begin position="106"/>
        <end position="130"/>
    </location>
</feature>